<keyword evidence="8 10" id="KW-1133">Transmembrane helix</keyword>
<keyword evidence="3 10" id="KW-0812">Transmembrane</keyword>
<keyword evidence="7" id="KW-1278">Translocase</keyword>
<comment type="caution">
    <text evidence="12">The sequence shown here is derived from an EMBL/GenBank/DDBJ whole genome shotgun (WGS) entry which is preliminary data.</text>
</comment>
<comment type="subcellular location">
    <subcellularLocation>
        <location evidence="10">Cell membrane</location>
    </subcellularLocation>
    <subcellularLocation>
        <location evidence="1">Endomembrane system</location>
        <topology evidence="1">Multi-pass membrane protein</topology>
    </subcellularLocation>
</comment>
<evidence type="ECO:0000256" key="6">
    <source>
        <dbReference type="ARBA" id="ARBA00022840"/>
    </source>
</evidence>
<protein>
    <submittedName>
        <fullName evidence="12">Copper-translocating P-type ATPase</fullName>
    </submittedName>
</protein>
<dbReference type="RefSeq" id="WP_213944572.1">
    <property type="nucleotide sequence ID" value="NZ_JAHCMY010000002.1"/>
</dbReference>
<feature type="transmembrane region" description="Helical" evidence="10">
    <location>
        <begin position="151"/>
        <end position="170"/>
    </location>
</feature>
<dbReference type="PROSITE" id="PS01047">
    <property type="entry name" value="HMA_1"/>
    <property type="match status" value="1"/>
</dbReference>
<dbReference type="InterPro" id="IPR008250">
    <property type="entry name" value="ATPase_P-typ_transduc_dom_A_sf"/>
</dbReference>
<keyword evidence="5 10" id="KW-0547">Nucleotide-binding</keyword>
<dbReference type="InterPro" id="IPR027256">
    <property type="entry name" value="P-typ_ATPase_IB"/>
</dbReference>
<dbReference type="NCBIfam" id="TIGR01494">
    <property type="entry name" value="ATPase_P-type"/>
    <property type="match status" value="1"/>
</dbReference>
<keyword evidence="6 10" id="KW-0067">ATP-binding</keyword>
<dbReference type="SFLD" id="SFLDG00002">
    <property type="entry name" value="C1.7:_P-type_atpase_like"/>
    <property type="match status" value="1"/>
</dbReference>
<dbReference type="PROSITE" id="PS50846">
    <property type="entry name" value="HMA_2"/>
    <property type="match status" value="1"/>
</dbReference>
<dbReference type="PRINTS" id="PR00119">
    <property type="entry name" value="CATATPASE"/>
</dbReference>
<evidence type="ECO:0000256" key="10">
    <source>
        <dbReference type="RuleBase" id="RU362081"/>
    </source>
</evidence>
<name>A0AAP2CHA5_9BACT</name>
<dbReference type="Pfam" id="PF00403">
    <property type="entry name" value="HMA"/>
    <property type="match status" value="1"/>
</dbReference>
<keyword evidence="4 10" id="KW-0479">Metal-binding</keyword>
<gene>
    <name evidence="12" type="ORF">KI659_06615</name>
</gene>
<feature type="transmembrane region" description="Helical" evidence="10">
    <location>
        <begin position="118"/>
        <end position="139"/>
    </location>
</feature>
<feature type="domain" description="HMA" evidence="11">
    <location>
        <begin position="3"/>
        <end position="68"/>
    </location>
</feature>
<evidence type="ECO:0000256" key="4">
    <source>
        <dbReference type="ARBA" id="ARBA00022723"/>
    </source>
</evidence>
<organism evidence="12 13">
    <name type="scientific">Litoribacter ruber</name>
    <dbReference type="NCBI Taxonomy" id="702568"/>
    <lineage>
        <taxon>Bacteria</taxon>
        <taxon>Pseudomonadati</taxon>
        <taxon>Bacteroidota</taxon>
        <taxon>Cytophagia</taxon>
        <taxon>Cytophagales</taxon>
        <taxon>Cyclobacteriaceae</taxon>
        <taxon>Litoribacter</taxon>
    </lineage>
</organism>
<dbReference type="PRINTS" id="PR00943">
    <property type="entry name" value="CUATPASE"/>
</dbReference>
<dbReference type="Gene3D" id="3.40.1110.10">
    <property type="entry name" value="Calcium-transporting ATPase, cytoplasmic domain N"/>
    <property type="match status" value="1"/>
</dbReference>
<dbReference type="PANTHER" id="PTHR43520:SF8">
    <property type="entry name" value="P-TYPE CU(+) TRANSPORTER"/>
    <property type="match status" value="1"/>
</dbReference>
<dbReference type="Gene3D" id="3.40.50.1000">
    <property type="entry name" value="HAD superfamily/HAD-like"/>
    <property type="match status" value="1"/>
</dbReference>
<dbReference type="SFLD" id="SFLDS00003">
    <property type="entry name" value="Haloacid_Dehalogenase"/>
    <property type="match status" value="1"/>
</dbReference>
<evidence type="ECO:0000256" key="3">
    <source>
        <dbReference type="ARBA" id="ARBA00022692"/>
    </source>
</evidence>
<dbReference type="NCBIfam" id="TIGR01511">
    <property type="entry name" value="ATPase-IB1_Cu"/>
    <property type="match status" value="1"/>
</dbReference>
<dbReference type="InterPro" id="IPR059000">
    <property type="entry name" value="ATPase_P-type_domA"/>
</dbReference>
<dbReference type="InterPro" id="IPR017969">
    <property type="entry name" value="Heavy-metal-associated_CS"/>
</dbReference>
<feature type="transmembrane region" description="Helical" evidence="10">
    <location>
        <begin position="335"/>
        <end position="356"/>
    </location>
</feature>
<dbReference type="InterPro" id="IPR001757">
    <property type="entry name" value="P_typ_ATPase"/>
</dbReference>
<dbReference type="Pfam" id="PF00702">
    <property type="entry name" value="Hydrolase"/>
    <property type="match status" value="1"/>
</dbReference>
<feature type="transmembrane region" description="Helical" evidence="10">
    <location>
        <begin position="702"/>
        <end position="724"/>
    </location>
</feature>
<dbReference type="CDD" id="cd02094">
    <property type="entry name" value="P-type_ATPase_Cu-like"/>
    <property type="match status" value="1"/>
</dbReference>
<keyword evidence="10" id="KW-1003">Cell membrane</keyword>
<dbReference type="GO" id="GO:0012505">
    <property type="term" value="C:endomembrane system"/>
    <property type="evidence" value="ECO:0007669"/>
    <property type="project" value="UniProtKB-SubCell"/>
</dbReference>
<evidence type="ECO:0000256" key="8">
    <source>
        <dbReference type="ARBA" id="ARBA00022989"/>
    </source>
</evidence>
<dbReference type="InterPro" id="IPR023298">
    <property type="entry name" value="ATPase_P-typ_TM_dom_sf"/>
</dbReference>
<proteinExistence type="inferred from homology"/>
<dbReference type="GO" id="GO:0005507">
    <property type="term" value="F:copper ion binding"/>
    <property type="evidence" value="ECO:0007669"/>
    <property type="project" value="TreeGrafter"/>
</dbReference>
<evidence type="ECO:0000313" key="13">
    <source>
        <dbReference type="Proteomes" id="UP001319104"/>
    </source>
</evidence>
<dbReference type="Gene3D" id="3.30.70.100">
    <property type="match status" value="1"/>
</dbReference>
<dbReference type="Proteomes" id="UP001319104">
    <property type="component" value="Unassembled WGS sequence"/>
</dbReference>
<keyword evidence="13" id="KW-1185">Reference proteome</keyword>
<evidence type="ECO:0000256" key="7">
    <source>
        <dbReference type="ARBA" id="ARBA00022967"/>
    </source>
</evidence>
<dbReference type="GO" id="GO:0016887">
    <property type="term" value="F:ATP hydrolysis activity"/>
    <property type="evidence" value="ECO:0007669"/>
    <property type="project" value="InterPro"/>
</dbReference>
<dbReference type="EMBL" id="JAHCMY010000002">
    <property type="protein sequence ID" value="MBS9523689.1"/>
    <property type="molecule type" value="Genomic_DNA"/>
</dbReference>
<dbReference type="InterPro" id="IPR018303">
    <property type="entry name" value="ATPase_P-typ_P_site"/>
</dbReference>
<dbReference type="InterPro" id="IPR023214">
    <property type="entry name" value="HAD_sf"/>
</dbReference>
<feature type="transmembrane region" description="Helical" evidence="10">
    <location>
        <begin position="368"/>
        <end position="395"/>
    </location>
</feature>
<dbReference type="GO" id="GO:0005524">
    <property type="term" value="F:ATP binding"/>
    <property type="evidence" value="ECO:0007669"/>
    <property type="project" value="UniProtKB-UniRule"/>
</dbReference>
<dbReference type="Pfam" id="PF00122">
    <property type="entry name" value="E1-E2_ATPase"/>
    <property type="match status" value="1"/>
</dbReference>
<evidence type="ECO:0000256" key="5">
    <source>
        <dbReference type="ARBA" id="ARBA00022741"/>
    </source>
</evidence>
<dbReference type="SUPFAM" id="SSF55008">
    <property type="entry name" value="HMA, heavy metal-associated domain"/>
    <property type="match status" value="1"/>
</dbReference>
<feature type="transmembrane region" description="Helical" evidence="10">
    <location>
        <begin position="182"/>
        <end position="201"/>
    </location>
</feature>
<dbReference type="InterPro" id="IPR006121">
    <property type="entry name" value="HMA_dom"/>
</dbReference>
<evidence type="ECO:0000259" key="11">
    <source>
        <dbReference type="PROSITE" id="PS50846"/>
    </source>
</evidence>
<dbReference type="NCBIfam" id="TIGR01525">
    <property type="entry name" value="ATPase-IB_hvy"/>
    <property type="match status" value="1"/>
</dbReference>
<accession>A0AAP2CHA5</accession>
<dbReference type="GO" id="GO:0055070">
    <property type="term" value="P:copper ion homeostasis"/>
    <property type="evidence" value="ECO:0007669"/>
    <property type="project" value="TreeGrafter"/>
</dbReference>
<evidence type="ECO:0000256" key="1">
    <source>
        <dbReference type="ARBA" id="ARBA00004127"/>
    </source>
</evidence>
<evidence type="ECO:0000256" key="2">
    <source>
        <dbReference type="ARBA" id="ARBA00006024"/>
    </source>
</evidence>
<dbReference type="InterPro" id="IPR023299">
    <property type="entry name" value="ATPase_P-typ_cyto_dom_N"/>
</dbReference>
<evidence type="ECO:0000313" key="12">
    <source>
        <dbReference type="EMBL" id="MBS9523689.1"/>
    </source>
</evidence>
<feature type="transmembrane region" description="Helical" evidence="10">
    <location>
        <begin position="90"/>
        <end position="112"/>
    </location>
</feature>
<dbReference type="InterPro" id="IPR036412">
    <property type="entry name" value="HAD-like_sf"/>
</dbReference>
<dbReference type="SFLD" id="SFLDF00027">
    <property type="entry name" value="p-type_atpase"/>
    <property type="match status" value="1"/>
</dbReference>
<dbReference type="FunFam" id="2.70.150.10:FF:000002">
    <property type="entry name" value="Copper-transporting ATPase 1, putative"/>
    <property type="match status" value="1"/>
</dbReference>
<comment type="similarity">
    <text evidence="2 10">Belongs to the cation transport ATPase (P-type) (TC 3.A.3) family. Type IB subfamily.</text>
</comment>
<dbReference type="PROSITE" id="PS00154">
    <property type="entry name" value="ATPASE_E1_E2"/>
    <property type="match status" value="1"/>
</dbReference>
<dbReference type="InterPro" id="IPR044492">
    <property type="entry name" value="P_typ_ATPase_HD_dom"/>
</dbReference>
<dbReference type="SUPFAM" id="SSF56784">
    <property type="entry name" value="HAD-like"/>
    <property type="match status" value="1"/>
</dbReference>
<dbReference type="InterPro" id="IPR036163">
    <property type="entry name" value="HMA_dom_sf"/>
</dbReference>
<dbReference type="AlphaFoldDB" id="A0AAP2CHA5"/>
<dbReference type="GO" id="GO:0005886">
    <property type="term" value="C:plasma membrane"/>
    <property type="evidence" value="ECO:0007669"/>
    <property type="project" value="UniProtKB-SubCell"/>
</dbReference>
<sequence>MAMKKEFPVGGMSCAACAVSVENTLKTYPGVKKATVNYATHSAIVESEGKLDLDHLKKAIQNEGYDLIVEDVKAEELELQQQKDLAKLRFNTIASGVLSLPVFIIGMFWMHMPYGNEVMWVLTTPILLFFGRSFFINAWKQARNLKANMDTLVALSTGIAYIYSTFNTFLPEWLLSRGLEPHVYFEAAAIIIFFILLGRLLESRAKAGTGEALKKLMGLQPNEVTVIHNGQEILKKTETVQAGEEILVKPGQKIPLDGEVISGSSYVNESMLTGEPVPVQKTIGSKVFAGTINEKGSFNFTATQVGNDTLLAQIIQRVKEAQGSKAPMQHMVDKIAGIFVPIVILLSIITLFVWGFTGIEDSWLRGMLSMITVLVIACPCALGLATPTAVIAAIGKGAKMGILIKDAESLEKGKKVDTLLLDKTGTITEGNPKVVDVFFPGSQEDNLPAVIAAIEGKSEHPLAKAIVSHFDLKEKPVIQDFQSHTGNGVSASFEDKLYRIGKKSWMEEQGVSMAEGILADAEEKLSQGKIVIFVAKENELIGSITIADPVKKTSKEAIKHLQKRGVEIHILSGDQDKTVSHLADHLGVPHYQAAMMPTDKAEYVKRLQQEGKIVAMAGDGINDSEALSLADVSIAMGHGSDIAMDVAKVTLIHSDLGQISKFLELSKKSVSVIHQNLFWAFIYNIIGIPIAAGVLYPAFGFLLSPMIAGAAMALSSVSVVTNSLRLK</sequence>
<feature type="transmembrane region" description="Helical" evidence="10">
    <location>
        <begin position="677"/>
        <end position="696"/>
    </location>
</feature>
<reference evidence="12 13" key="1">
    <citation type="submission" date="2021-05" db="EMBL/GenBank/DDBJ databases">
        <authorList>
            <person name="Zhang Z.D."/>
            <person name="Osman G."/>
        </authorList>
    </citation>
    <scope>NUCLEOTIDE SEQUENCE [LARGE SCALE GENOMIC DNA]</scope>
    <source>
        <strain evidence="12 13">KCTC 32217</strain>
    </source>
</reference>
<dbReference type="PANTHER" id="PTHR43520">
    <property type="entry name" value="ATP7, ISOFORM B"/>
    <property type="match status" value="1"/>
</dbReference>
<dbReference type="GO" id="GO:0043682">
    <property type="term" value="F:P-type divalent copper transporter activity"/>
    <property type="evidence" value="ECO:0007669"/>
    <property type="project" value="TreeGrafter"/>
</dbReference>
<evidence type="ECO:0000256" key="9">
    <source>
        <dbReference type="ARBA" id="ARBA00023136"/>
    </source>
</evidence>
<dbReference type="SUPFAM" id="SSF81665">
    <property type="entry name" value="Calcium ATPase, transmembrane domain M"/>
    <property type="match status" value="1"/>
</dbReference>
<dbReference type="SUPFAM" id="SSF81653">
    <property type="entry name" value="Calcium ATPase, transduction domain A"/>
    <property type="match status" value="1"/>
</dbReference>
<dbReference type="CDD" id="cd00371">
    <property type="entry name" value="HMA"/>
    <property type="match status" value="1"/>
</dbReference>
<keyword evidence="9 10" id="KW-0472">Membrane</keyword>
<dbReference type="Gene3D" id="2.70.150.10">
    <property type="entry name" value="Calcium-transporting ATPase, cytoplasmic transduction domain A"/>
    <property type="match status" value="1"/>
</dbReference>